<proteinExistence type="predicted"/>
<evidence type="ECO:0000313" key="1">
    <source>
        <dbReference type="EMBL" id="KAK4173502.1"/>
    </source>
</evidence>
<dbReference type="EMBL" id="MU866339">
    <property type="protein sequence ID" value="KAK4173502.1"/>
    <property type="molecule type" value="Genomic_DNA"/>
</dbReference>
<keyword evidence="2" id="KW-1185">Reference proteome</keyword>
<evidence type="ECO:0000313" key="2">
    <source>
        <dbReference type="Proteomes" id="UP001302321"/>
    </source>
</evidence>
<comment type="caution">
    <text evidence="1">The sequence shown here is derived from an EMBL/GenBank/DDBJ whole genome shotgun (WGS) entry which is preliminary data.</text>
</comment>
<organism evidence="1 2">
    <name type="scientific">Triangularia setosa</name>
    <dbReference type="NCBI Taxonomy" id="2587417"/>
    <lineage>
        <taxon>Eukaryota</taxon>
        <taxon>Fungi</taxon>
        <taxon>Dikarya</taxon>
        <taxon>Ascomycota</taxon>
        <taxon>Pezizomycotina</taxon>
        <taxon>Sordariomycetes</taxon>
        <taxon>Sordariomycetidae</taxon>
        <taxon>Sordariales</taxon>
        <taxon>Podosporaceae</taxon>
        <taxon>Triangularia</taxon>
    </lineage>
</organism>
<reference evidence="1" key="2">
    <citation type="submission" date="2023-05" db="EMBL/GenBank/DDBJ databases">
        <authorList>
            <consortium name="Lawrence Berkeley National Laboratory"/>
            <person name="Steindorff A."/>
            <person name="Hensen N."/>
            <person name="Bonometti L."/>
            <person name="Westerberg I."/>
            <person name="Brannstrom I.O."/>
            <person name="Guillou S."/>
            <person name="Cros-Aarteil S."/>
            <person name="Calhoun S."/>
            <person name="Haridas S."/>
            <person name="Kuo A."/>
            <person name="Mondo S."/>
            <person name="Pangilinan J."/>
            <person name="Riley R."/>
            <person name="Labutti K."/>
            <person name="Andreopoulos B."/>
            <person name="Lipzen A."/>
            <person name="Chen C."/>
            <person name="Yanf M."/>
            <person name="Daum C."/>
            <person name="Ng V."/>
            <person name="Clum A."/>
            <person name="Ohm R."/>
            <person name="Martin F."/>
            <person name="Silar P."/>
            <person name="Natvig D."/>
            <person name="Lalanne C."/>
            <person name="Gautier V."/>
            <person name="Ament-Velasquez S.L."/>
            <person name="Kruys A."/>
            <person name="Hutchinson M.I."/>
            <person name="Powell A.J."/>
            <person name="Barry K."/>
            <person name="Miller A.N."/>
            <person name="Grigoriev I.V."/>
            <person name="Debuchy R."/>
            <person name="Gladieux P."/>
            <person name="Thoren M.H."/>
            <person name="Johannesson H."/>
        </authorList>
    </citation>
    <scope>NUCLEOTIDE SEQUENCE</scope>
    <source>
        <strain evidence="1">CBS 892.96</strain>
    </source>
</reference>
<gene>
    <name evidence="1" type="ORF">QBC36DRAFT_313827</name>
</gene>
<name>A0AAN6W3A4_9PEZI</name>
<dbReference type="Proteomes" id="UP001302321">
    <property type="component" value="Unassembled WGS sequence"/>
</dbReference>
<accession>A0AAN6W3A4</accession>
<protein>
    <submittedName>
        <fullName evidence="1">Uncharacterized protein</fullName>
    </submittedName>
</protein>
<reference evidence="1" key="1">
    <citation type="journal article" date="2023" name="Mol. Phylogenet. Evol.">
        <title>Genome-scale phylogeny and comparative genomics of the fungal order Sordariales.</title>
        <authorList>
            <person name="Hensen N."/>
            <person name="Bonometti L."/>
            <person name="Westerberg I."/>
            <person name="Brannstrom I.O."/>
            <person name="Guillou S."/>
            <person name="Cros-Aarteil S."/>
            <person name="Calhoun S."/>
            <person name="Haridas S."/>
            <person name="Kuo A."/>
            <person name="Mondo S."/>
            <person name="Pangilinan J."/>
            <person name="Riley R."/>
            <person name="LaButti K."/>
            <person name="Andreopoulos B."/>
            <person name="Lipzen A."/>
            <person name="Chen C."/>
            <person name="Yan M."/>
            <person name="Daum C."/>
            <person name="Ng V."/>
            <person name="Clum A."/>
            <person name="Steindorff A."/>
            <person name="Ohm R.A."/>
            <person name="Martin F."/>
            <person name="Silar P."/>
            <person name="Natvig D.O."/>
            <person name="Lalanne C."/>
            <person name="Gautier V."/>
            <person name="Ament-Velasquez S.L."/>
            <person name="Kruys A."/>
            <person name="Hutchinson M.I."/>
            <person name="Powell A.J."/>
            <person name="Barry K."/>
            <person name="Miller A.N."/>
            <person name="Grigoriev I.V."/>
            <person name="Debuchy R."/>
            <person name="Gladieux P."/>
            <person name="Hiltunen Thoren M."/>
            <person name="Johannesson H."/>
        </authorList>
    </citation>
    <scope>NUCLEOTIDE SEQUENCE</scope>
    <source>
        <strain evidence="1">CBS 892.96</strain>
    </source>
</reference>
<sequence length="102" mass="11193">MPSLPSSAIPTIILLLTSALAGFLRVLPRFATSMAIVNWTASQQMPTAEIGGHNSPLPHNHRTRPSVPLTRDISLYRKALRNHVNDSQVAGQELEAPRNYIV</sequence>
<dbReference type="AlphaFoldDB" id="A0AAN6W3A4"/>